<reference evidence="5" key="2">
    <citation type="submission" date="2023-01" db="EMBL/GenBank/DDBJ databases">
        <authorList>
            <person name="Petersen C."/>
        </authorList>
    </citation>
    <scope>NUCLEOTIDE SEQUENCE</scope>
    <source>
        <strain evidence="5">IBT 17514</strain>
    </source>
</reference>
<proteinExistence type="predicted"/>
<gene>
    <name evidence="5" type="ORF">N7493_008587</name>
</gene>
<feature type="transmembrane region" description="Helical" evidence="2">
    <location>
        <begin position="123"/>
        <end position="142"/>
    </location>
</feature>
<keyword evidence="2" id="KW-1133">Transmembrane helix</keyword>
<evidence type="ECO:0000259" key="3">
    <source>
        <dbReference type="Pfam" id="PF13967"/>
    </source>
</evidence>
<keyword evidence="2" id="KW-0472">Membrane</keyword>
<comment type="caution">
    <text evidence="5">The sequence shown here is derived from an EMBL/GenBank/DDBJ whole genome shotgun (WGS) entry which is preliminary data.</text>
</comment>
<dbReference type="Pfam" id="PF13967">
    <property type="entry name" value="RSN1_TM"/>
    <property type="match status" value="1"/>
</dbReference>
<feature type="domain" description="CSC1/OSCA1-like cytosolic" evidence="4">
    <location>
        <begin position="214"/>
        <end position="359"/>
    </location>
</feature>
<keyword evidence="6" id="KW-1185">Reference proteome</keyword>
<feature type="transmembrane region" description="Helical" evidence="2">
    <location>
        <begin position="170"/>
        <end position="189"/>
    </location>
</feature>
<evidence type="ECO:0008006" key="7">
    <source>
        <dbReference type="Google" id="ProtNLM"/>
    </source>
</evidence>
<dbReference type="GO" id="GO:0005227">
    <property type="term" value="F:calcium-activated cation channel activity"/>
    <property type="evidence" value="ECO:0007669"/>
    <property type="project" value="InterPro"/>
</dbReference>
<accession>A0AAD6HHI5</accession>
<evidence type="ECO:0000256" key="1">
    <source>
        <dbReference type="SAM" id="MobiDB-lite"/>
    </source>
</evidence>
<feature type="transmembrane region" description="Helical" evidence="2">
    <location>
        <begin position="42"/>
        <end position="64"/>
    </location>
</feature>
<dbReference type="PANTHER" id="PTHR13018">
    <property type="entry name" value="PROBABLE MEMBRANE PROTEIN DUF221-RELATED"/>
    <property type="match status" value="1"/>
</dbReference>
<organism evidence="5 6">
    <name type="scientific">Penicillium malachiteum</name>
    <dbReference type="NCBI Taxonomy" id="1324776"/>
    <lineage>
        <taxon>Eukaryota</taxon>
        <taxon>Fungi</taxon>
        <taxon>Dikarya</taxon>
        <taxon>Ascomycota</taxon>
        <taxon>Pezizomycotina</taxon>
        <taxon>Eurotiomycetes</taxon>
        <taxon>Eurotiomycetidae</taxon>
        <taxon>Eurotiales</taxon>
        <taxon>Aspergillaceae</taxon>
        <taxon>Penicillium</taxon>
    </lineage>
</organism>
<feature type="compositionally biased region" description="Polar residues" evidence="1">
    <location>
        <begin position="1"/>
        <end position="26"/>
    </location>
</feature>
<dbReference type="InterPro" id="IPR027815">
    <property type="entry name" value="CSC1/OSCA1-like_cyt"/>
</dbReference>
<dbReference type="InterPro" id="IPR032880">
    <property type="entry name" value="CSC1/OSCA1-like_N"/>
</dbReference>
<evidence type="ECO:0000313" key="6">
    <source>
        <dbReference type="Proteomes" id="UP001215712"/>
    </source>
</evidence>
<dbReference type="Proteomes" id="UP001215712">
    <property type="component" value="Unassembled WGS sequence"/>
</dbReference>
<name>A0AAD6HHI5_9EURO</name>
<dbReference type="GO" id="GO:0005886">
    <property type="term" value="C:plasma membrane"/>
    <property type="evidence" value="ECO:0007669"/>
    <property type="project" value="TreeGrafter"/>
</dbReference>
<reference evidence="5" key="1">
    <citation type="journal article" date="2023" name="IMA Fungus">
        <title>Comparative genomic study of the Penicillium genus elucidates a diverse pangenome and 15 lateral gene transfer events.</title>
        <authorList>
            <person name="Petersen C."/>
            <person name="Sorensen T."/>
            <person name="Nielsen M.R."/>
            <person name="Sondergaard T.E."/>
            <person name="Sorensen J.L."/>
            <person name="Fitzpatrick D.A."/>
            <person name="Frisvad J.C."/>
            <person name="Nielsen K.L."/>
        </authorList>
    </citation>
    <scope>NUCLEOTIDE SEQUENCE</scope>
    <source>
        <strain evidence="5">IBT 17514</strain>
    </source>
</reference>
<dbReference type="Pfam" id="PF14703">
    <property type="entry name" value="PHM7_cyt"/>
    <property type="match status" value="1"/>
</dbReference>
<keyword evidence="2" id="KW-0812">Transmembrane</keyword>
<dbReference type="AlphaFoldDB" id="A0AAD6HHI5"/>
<protein>
    <recommendedName>
        <fullName evidence="7">CSC1/OSCA1-like N-terminal transmembrane domain-containing protein</fullName>
    </recommendedName>
</protein>
<feature type="region of interest" description="Disordered" evidence="1">
    <location>
        <begin position="1"/>
        <end position="39"/>
    </location>
</feature>
<dbReference type="InterPro" id="IPR045122">
    <property type="entry name" value="Csc1-like"/>
</dbReference>
<dbReference type="PANTHER" id="PTHR13018:SF53">
    <property type="entry name" value="DUF221 DOMAIN PROTEIN"/>
    <property type="match status" value="1"/>
</dbReference>
<evidence type="ECO:0000259" key="4">
    <source>
        <dbReference type="Pfam" id="PF14703"/>
    </source>
</evidence>
<feature type="domain" description="CSC1/OSCA1-like N-terminal transmembrane" evidence="3">
    <location>
        <begin position="42"/>
        <end position="191"/>
    </location>
</feature>
<evidence type="ECO:0000256" key="2">
    <source>
        <dbReference type="SAM" id="Phobius"/>
    </source>
</evidence>
<sequence>MSNLTDPNNDPNVGSSRGDASSTSGDVVSGLTGDTSSSSSSALLMTFLPALFYAMFWIALFLIFRRTQKRWYAPRSHLPDLADHEKSPELPSGWVNWIGDFLKIEDNHVLHTSSLDGYLFLRFLRVLCAICFTGCVLTWPILFPIHATGGNGNTQLDILSFSNVKDPNKYYANVILACVYFTFVFYVVVRESLYYTNLRQAYLNSPAYASRISSRTVLFMSVPPDYRNEKKLRQVFGESIQRIWITSDCKELIKLVDERDKLAFRLEASETKLIRRANKVRTEATKKGEFGSDTCLDCESSNPAWSRQVKRPTHRLKFFGKKVDSIHQYREELSKVTGEVENLQRKHQEGDAKQLSALFY</sequence>
<dbReference type="EMBL" id="JAQJAN010000012">
    <property type="protein sequence ID" value="KAJ5716676.1"/>
    <property type="molecule type" value="Genomic_DNA"/>
</dbReference>
<evidence type="ECO:0000313" key="5">
    <source>
        <dbReference type="EMBL" id="KAJ5716676.1"/>
    </source>
</evidence>